<protein>
    <submittedName>
        <fullName evidence="1">Uncharacterized protein</fullName>
    </submittedName>
</protein>
<dbReference type="GeneID" id="5493998"/>
<evidence type="ECO:0000313" key="2">
    <source>
        <dbReference type="Proteomes" id="UP000001312"/>
    </source>
</evidence>
<organism evidence="1 2">
    <name type="scientific">Sclerotinia sclerotiorum (strain ATCC 18683 / 1980 / Ss-1)</name>
    <name type="common">White mold</name>
    <name type="synonym">Whetzelinia sclerotiorum</name>
    <dbReference type="NCBI Taxonomy" id="665079"/>
    <lineage>
        <taxon>Eukaryota</taxon>
        <taxon>Fungi</taxon>
        <taxon>Dikarya</taxon>
        <taxon>Ascomycota</taxon>
        <taxon>Pezizomycotina</taxon>
        <taxon>Leotiomycetes</taxon>
        <taxon>Helotiales</taxon>
        <taxon>Sclerotiniaceae</taxon>
        <taxon>Sclerotinia</taxon>
    </lineage>
</organism>
<dbReference type="RefSeq" id="XP_001596965.1">
    <property type="nucleotide sequence ID" value="XM_001596915.1"/>
</dbReference>
<proteinExistence type="predicted"/>
<gene>
    <name evidence="1" type="ORF">SS1G_01158</name>
</gene>
<dbReference type="InParanoid" id="A7E781"/>
<keyword evidence="2" id="KW-1185">Reference proteome</keyword>
<dbReference type="Proteomes" id="UP000001312">
    <property type="component" value="Unassembled WGS sequence"/>
</dbReference>
<dbReference type="KEGG" id="ssl:SS1G_01158"/>
<evidence type="ECO:0000313" key="1">
    <source>
        <dbReference type="EMBL" id="EDN96233.1"/>
    </source>
</evidence>
<dbReference type="HOGENOM" id="CLU_2051045_0_0_1"/>
<name>A7E781_SCLS1</name>
<accession>A7E781</accession>
<reference evidence="2" key="1">
    <citation type="journal article" date="2011" name="PLoS Genet.">
        <title>Genomic analysis of the necrotrophic fungal pathogens Sclerotinia sclerotiorum and Botrytis cinerea.</title>
        <authorList>
            <person name="Amselem J."/>
            <person name="Cuomo C.A."/>
            <person name="van Kan J.A."/>
            <person name="Viaud M."/>
            <person name="Benito E.P."/>
            <person name="Couloux A."/>
            <person name="Coutinho P.M."/>
            <person name="de Vries R.P."/>
            <person name="Dyer P.S."/>
            <person name="Fillinger S."/>
            <person name="Fournier E."/>
            <person name="Gout L."/>
            <person name="Hahn M."/>
            <person name="Kohn L."/>
            <person name="Lapalu N."/>
            <person name="Plummer K.M."/>
            <person name="Pradier J.M."/>
            <person name="Quevillon E."/>
            <person name="Sharon A."/>
            <person name="Simon A."/>
            <person name="ten Have A."/>
            <person name="Tudzynski B."/>
            <person name="Tudzynski P."/>
            <person name="Wincker P."/>
            <person name="Andrew M."/>
            <person name="Anthouard V."/>
            <person name="Beever R.E."/>
            <person name="Beffa R."/>
            <person name="Benoit I."/>
            <person name="Bouzid O."/>
            <person name="Brault B."/>
            <person name="Chen Z."/>
            <person name="Choquer M."/>
            <person name="Collemare J."/>
            <person name="Cotton P."/>
            <person name="Danchin E.G."/>
            <person name="Da Silva C."/>
            <person name="Gautier A."/>
            <person name="Giraud C."/>
            <person name="Giraud T."/>
            <person name="Gonzalez C."/>
            <person name="Grossetete S."/>
            <person name="Guldener U."/>
            <person name="Henrissat B."/>
            <person name="Howlett B.J."/>
            <person name="Kodira C."/>
            <person name="Kretschmer M."/>
            <person name="Lappartient A."/>
            <person name="Leroch M."/>
            <person name="Levis C."/>
            <person name="Mauceli E."/>
            <person name="Neuveglise C."/>
            <person name="Oeser B."/>
            <person name="Pearson M."/>
            <person name="Poulain J."/>
            <person name="Poussereau N."/>
            <person name="Quesneville H."/>
            <person name="Rascle C."/>
            <person name="Schumacher J."/>
            <person name="Segurens B."/>
            <person name="Sexton A."/>
            <person name="Silva E."/>
            <person name="Sirven C."/>
            <person name="Soanes D.M."/>
            <person name="Talbot N.J."/>
            <person name="Templeton M."/>
            <person name="Yandava C."/>
            <person name="Yarden O."/>
            <person name="Zeng Q."/>
            <person name="Rollins J.A."/>
            <person name="Lebrun M.H."/>
            <person name="Dickman M."/>
        </authorList>
    </citation>
    <scope>NUCLEOTIDE SEQUENCE [LARGE SCALE GENOMIC DNA]</scope>
    <source>
        <strain evidence="2">ATCC 18683 / 1980 / Ss-1</strain>
    </source>
</reference>
<dbReference type="AlphaFoldDB" id="A7E781"/>
<dbReference type="EMBL" id="CH476622">
    <property type="protein sequence ID" value="EDN96233.1"/>
    <property type="molecule type" value="Genomic_DNA"/>
</dbReference>
<sequence>MCGFGHSICDRRWATYPKCQHRHCSQEVGRDFSFPRAAPTSKLCDSWHRLWKFILDFWDLLSKLGATPRNLQQSLSGCEVSEKFFGFLEDESFKMESKAFLQAVFAPATGLHKPLAAFHI</sequence>